<dbReference type="InterPro" id="IPR007569">
    <property type="entry name" value="DUF559"/>
</dbReference>
<evidence type="ECO:0000259" key="1">
    <source>
        <dbReference type="Pfam" id="PF04480"/>
    </source>
</evidence>
<dbReference type="RefSeq" id="WP_099623548.1">
    <property type="nucleotide sequence ID" value="NZ_CP024201.1"/>
</dbReference>
<dbReference type="PANTHER" id="PTHR38590">
    <property type="entry name" value="BLL0828 PROTEIN"/>
    <property type="match status" value="1"/>
</dbReference>
<dbReference type="Proteomes" id="UP000228945">
    <property type="component" value="Chromosome"/>
</dbReference>
<dbReference type="Gene3D" id="3.40.960.10">
    <property type="entry name" value="VSR Endonuclease"/>
    <property type="match status" value="1"/>
</dbReference>
<keyword evidence="3" id="KW-1185">Reference proteome</keyword>
<dbReference type="AlphaFoldDB" id="A0A2D2B208"/>
<dbReference type="OrthoDB" id="9798754at2"/>
<dbReference type="SUPFAM" id="SSF52980">
    <property type="entry name" value="Restriction endonuclease-like"/>
    <property type="match status" value="1"/>
</dbReference>
<dbReference type="Pfam" id="PF04480">
    <property type="entry name" value="DUF559"/>
    <property type="match status" value="1"/>
</dbReference>
<name>A0A2D2B208_9CAUL</name>
<feature type="domain" description="DUF559" evidence="1">
    <location>
        <begin position="8"/>
        <end position="115"/>
    </location>
</feature>
<dbReference type="EMBL" id="CP024201">
    <property type="protein sequence ID" value="ATQ44300.1"/>
    <property type="molecule type" value="Genomic_DNA"/>
</dbReference>
<dbReference type="KEGG" id="cmb:CSW64_18860"/>
<dbReference type="CDD" id="cd01038">
    <property type="entry name" value="Endonuclease_DUF559"/>
    <property type="match status" value="1"/>
</dbReference>
<organism evidence="2 3">
    <name type="scientific">Caulobacter mirabilis</name>
    <dbReference type="NCBI Taxonomy" id="69666"/>
    <lineage>
        <taxon>Bacteria</taxon>
        <taxon>Pseudomonadati</taxon>
        <taxon>Pseudomonadota</taxon>
        <taxon>Alphaproteobacteria</taxon>
        <taxon>Caulobacterales</taxon>
        <taxon>Caulobacteraceae</taxon>
        <taxon>Caulobacter</taxon>
    </lineage>
</organism>
<reference evidence="2 3" key="1">
    <citation type="submission" date="2017-10" db="EMBL/GenBank/DDBJ databases">
        <title>Genome sequence of Caulobacter mirabilis FWC38.</title>
        <authorList>
            <person name="Fiebig A."/>
            <person name="Crosson S."/>
        </authorList>
    </citation>
    <scope>NUCLEOTIDE SEQUENCE [LARGE SCALE GENOMIC DNA]</scope>
    <source>
        <strain evidence="2 3">FWC 38</strain>
    </source>
</reference>
<dbReference type="InterPro" id="IPR011335">
    <property type="entry name" value="Restrct_endonuc-II-like"/>
</dbReference>
<protein>
    <recommendedName>
        <fullName evidence="1">DUF559 domain-containing protein</fullName>
    </recommendedName>
</protein>
<evidence type="ECO:0000313" key="3">
    <source>
        <dbReference type="Proteomes" id="UP000228945"/>
    </source>
</evidence>
<gene>
    <name evidence="2" type="ORF">CSW64_18860</name>
</gene>
<sequence>MENTSDTVRNRAKRLRRTMGLSERRLWRLLRANQLDGLHFRRQHPLGPFFLDFYCHAARLVVEVDGGAHSIPGRSEQDRKRDQWLDERGVSTLRLPDHLVENDINGALFEIRRAITTRLGTTEQP</sequence>
<dbReference type="PANTHER" id="PTHR38590:SF1">
    <property type="entry name" value="BLL0828 PROTEIN"/>
    <property type="match status" value="1"/>
</dbReference>
<dbReference type="InterPro" id="IPR047216">
    <property type="entry name" value="Endonuclease_DUF559_bact"/>
</dbReference>
<accession>A0A2D2B208</accession>
<evidence type="ECO:0000313" key="2">
    <source>
        <dbReference type="EMBL" id="ATQ44300.1"/>
    </source>
</evidence>
<proteinExistence type="predicted"/>